<reference evidence="3" key="1">
    <citation type="journal article" date="2019" name="Int. J. Syst. Evol. Microbiol.">
        <title>The Global Catalogue of Microorganisms (GCM) 10K type strain sequencing project: providing services to taxonomists for standard genome sequencing and annotation.</title>
        <authorList>
            <consortium name="The Broad Institute Genomics Platform"/>
            <consortium name="The Broad Institute Genome Sequencing Center for Infectious Disease"/>
            <person name="Wu L."/>
            <person name="Ma J."/>
        </authorList>
    </citation>
    <scope>NUCLEOTIDE SEQUENCE [LARGE SCALE GENOMIC DNA]</scope>
    <source>
        <strain evidence="3">CGMCC 1.12664</strain>
    </source>
</reference>
<dbReference type="EMBL" id="BMFJ01000001">
    <property type="protein sequence ID" value="GGE16612.1"/>
    <property type="molecule type" value="Genomic_DNA"/>
</dbReference>
<protein>
    <submittedName>
        <fullName evidence="2">Transcriptional regulator</fullName>
    </submittedName>
</protein>
<proteinExistence type="predicted"/>
<dbReference type="InterPro" id="IPR010982">
    <property type="entry name" value="Lambda_DNA-bd_dom_sf"/>
</dbReference>
<accession>A0A916ZW27</accession>
<dbReference type="SMART" id="SM00530">
    <property type="entry name" value="HTH_XRE"/>
    <property type="match status" value="1"/>
</dbReference>
<dbReference type="RefSeq" id="WP_188475744.1">
    <property type="nucleotide sequence ID" value="NZ_BMFJ01000001.1"/>
</dbReference>
<name>A0A916ZW27_9RHOB</name>
<dbReference type="GO" id="GO:0003677">
    <property type="term" value="F:DNA binding"/>
    <property type="evidence" value="ECO:0007669"/>
    <property type="project" value="InterPro"/>
</dbReference>
<dbReference type="InterPro" id="IPR041413">
    <property type="entry name" value="MLTR_LBD"/>
</dbReference>
<dbReference type="InterPro" id="IPR001387">
    <property type="entry name" value="Cro/C1-type_HTH"/>
</dbReference>
<dbReference type="Gene3D" id="1.10.260.40">
    <property type="entry name" value="lambda repressor-like DNA-binding domains"/>
    <property type="match status" value="1"/>
</dbReference>
<dbReference type="PROSITE" id="PS50943">
    <property type="entry name" value="HTH_CROC1"/>
    <property type="match status" value="1"/>
</dbReference>
<organism evidence="2 3">
    <name type="scientific">Primorskyibacter flagellatus</name>
    <dbReference type="NCBI Taxonomy" id="1387277"/>
    <lineage>
        <taxon>Bacteria</taxon>
        <taxon>Pseudomonadati</taxon>
        <taxon>Pseudomonadota</taxon>
        <taxon>Alphaproteobacteria</taxon>
        <taxon>Rhodobacterales</taxon>
        <taxon>Roseobacteraceae</taxon>
        <taxon>Primorskyibacter</taxon>
    </lineage>
</organism>
<dbReference type="AlphaFoldDB" id="A0A916ZW27"/>
<comment type="caution">
    <text evidence="2">The sequence shown here is derived from an EMBL/GenBank/DDBJ whole genome shotgun (WGS) entry which is preliminary data.</text>
</comment>
<dbReference type="SUPFAM" id="SSF47413">
    <property type="entry name" value="lambda repressor-like DNA-binding domains"/>
    <property type="match status" value="1"/>
</dbReference>
<evidence type="ECO:0000259" key="1">
    <source>
        <dbReference type="PROSITE" id="PS50943"/>
    </source>
</evidence>
<sequence length="254" mass="28167">MTAFGQVLRDMRGALGLSQAEMALQIGTTQRHLSFVETGRSAPTAYFVTRLCRELNVSLAQRSNLFAAAGLPQAYPARDPASPEITAALDTMERCVLRHWPFPAIVMNPAWTILRSNRPFRTLFAPFLPETGNRPANLAEIMMRPDYRSMVVNWPDIAEHFYYRLQWAATRHDEAKEVFAGLKAAGLFDVLPRSIPGAAPIFTPVDLRFPDGTGARLTSMVGQLMTVQDPLVEGYEIELFVPLDDDSATALTPS</sequence>
<evidence type="ECO:0000313" key="2">
    <source>
        <dbReference type="EMBL" id="GGE16612.1"/>
    </source>
</evidence>
<gene>
    <name evidence="2" type="ORF">GCM10011360_01690</name>
</gene>
<dbReference type="Gene3D" id="3.30.450.180">
    <property type="match status" value="1"/>
</dbReference>
<dbReference type="PANTHER" id="PTHR35010:SF4">
    <property type="entry name" value="BLL5781 PROTEIN"/>
    <property type="match status" value="1"/>
</dbReference>
<dbReference type="Pfam" id="PF17765">
    <property type="entry name" value="MLTR_LBD"/>
    <property type="match status" value="1"/>
</dbReference>
<evidence type="ECO:0000313" key="3">
    <source>
        <dbReference type="Proteomes" id="UP000612855"/>
    </source>
</evidence>
<dbReference type="Proteomes" id="UP000612855">
    <property type="component" value="Unassembled WGS sequence"/>
</dbReference>
<keyword evidence="3" id="KW-1185">Reference proteome</keyword>
<feature type="domain" description="HTH cro/C1-type" evidence="1">
    <location>
        <begin position="8"/>
        <end position="62"/>
    </location>
</feature>
<dbReference type="Pfam" id="PF01381">
    <property type="entry name" value="HTH_3"/>
    <property type="match status" value="1"/>
</dbReference>
<dbReference type="PANTHER" id="PTHR35010">
    <property type="entry name" value="BLL4672 PROTEIN-RELATED"/>
    <property type="match status" value="1"/>
</dbReference>
<dbReference type="CDD" id="cd00093">
    <property type="entry name" value="HTH_XRE"/>
    <property type="match status" value="1"/>
</dbReference>